<evidence type="ECO:0000313" key="7">
    <source>
        <dbReference type="Proteomes" id="UP000297258"/>
    </source>
</evidence>
<dbReference type="OrthoDB" id="5480912at2"/>
<dbReference type="Gene3D" id="1.10.1200.10">
    <property type="entry name" value="ACP-like"/>
    <property type="match status" value="1"/>
</dbReference>
<dbReference type="InterPro" id="IPR040097">
    <property type="entry name" value="FAAL/FAAC"/>
</dbReference>
<dbReference type="EMBL" id="SPUM01000052">
    <property type="protein sequence ID" value="TFW32619.1"/>
    <property type="molecule type" value="Genomic_DNA"/>
</dbReference>
<dbReference type="GO" id="GO:0070566">
    <property type="term" value="F:adenylyltransferase activity"/>
    <property type="evidence" value="ECO:0007669"/>
    <property type="project" value="TreeGrafter"/>
</dbReference>
<dbReference type="Gene3D" id="3.40.50.12780">
    <property type="entry name" value="N-terminal domain of ligase-like"/>
    <property type="match status" value="1"/>
</dbReference>
<keyword evidence="3" id="KW-0472">Membrane</keyword>
<comment type="caution">
    <text evidence="5">The sequence shown here is derived from an EMBL/GenBank/DDBJ whole genome shotgun (WGS) entry which is preliminary data.</text>
</comment>
<dbReference type="GO" id="GO:0071766">
    <property type="term" value="P:Actinobacterium-type cell wall biogenesis"/>
    <property type="evidence" value="ECO:0007669"/>
    <property type="project" value="UniProtKB-ARBA"/>
</dbReference>
<keyword evidence="5" id="KW-0012">Acyltransferase</keyword>
<dbReference type="FunFam" id="3.40.50.12780:FF:000013">
    <property type="entry name" value="Long-chain-fatty-acid--AMP ligase FadD32"/>
    <property type="match status" value="1"/>
</dbReference>
<dbReference type="CDD" id="cd05931">
    <property type="entry name" value="FAAL"/>
    <property type="match status" value="1"/>
</dbReference>
<dbReference type="Proteomes" id="UP000297258">
    <property type="component" value="Unassembled WGS sequence"/>
</dbReference>
<reference evidence="5 7" key="1">
    <citation type="submission" date="2019-03" db="EMBL/GenBank/DDBJ databases">
        <title>Draft genome of Massilia hortus sp. nov., a novel bacterial species of the Oxalobacteraceae family.</title>
        <authorList>
            <person name="Peta V."/>
            <person name="Raths R."/>
            <person name="Bucking H."/>
        </authorList>
    </citation>
    <scope>NUCLEOTIDE SEQUENCE [LARGE SCALE GENOMIC DNA]</scope>
    <source>
        <strain evidence="5 7">ONC3</strain>
    </source>
</reference>
<dbReference type="Pfam" id="PF00550">
    <property type="entry name" value="PP-binding"/>
    <property type="match status" value="1"/>
</dbReference>
<protein>
    <submittedName>
        <fullName evidence="5">Acyl-phosphate glycerol 3-phosphate acyltransferase</fullName>
    </submittedName>
</protein>
<dbReference type="InterPro" id="IPR009081">
    <property type="entry name" value="PP-bd_ACP"/>
</dbReference>
<dbReference type="SUPFAM" id="SSF69593">
    <property type="entry name" value="Glycerol-3-phosphate (1)-acyltransferase"/>
    <property type="match status" value="1"/>
</dbReference>
<evidence type="ECO:0000256" key="3">
    <source>
        <dbReference type="SAM" id="Phobius"/>
    </source>
</evidence>
<dbReference type="InterPro" id="IPR002123">
    <property type="entry name" value="Plipid/glycerol_acylTrfase"/>
</dbReference>
<keyword evidence="7" id="KW-1185">Reference proteome</keyword>
<comment type="similarity">
    <text evidence="1">Belongs to the ATP-dependent AMP-binding enzyme family.</text>
</comment>
<keyword evidence="2" id="KW-0436">Ligase</keyword>
<dbReference type="RefSeq" id="WP_135189494.1">
    <property type="nucleotide sequence ID" value="NZ_SPUM01000052.1"/>
</dbReference>
<dbReference type="PANTHER" id="PTHR22754">
    <property type="entry name" value="DISCO-INTERACTING PROTEIN 2 DIP2 -RELATED"/>
    <property type="match status" value="1"/>
</dbReference>
<dbReference type="EMBL" id="SPUM01000052">
    <property type="protein sequence ID" value="TFW32610.1"/>
    <property type="molecule type" value="Genomic_DNA"/>
</dbReference>
<dbReference type="AlphaFoldDB" id="A0A4Y9T4K4"/>
<dbReference type="SUPFAM" id="SSF56801">
    <property type="entry name" value="Acetyl-CoA synthetase-like"/>
    <property type="match status" value="1"/>
</dbReference>
<dbReference type="GO" id="GO:0005886">
    <property type="term" value="C:plasma membrane"/>
    <property type="evidence" value="ECO:0007669"/>
    <property type="project" value="TreeGrafter"/>
</dbReference>
<name>A0A4Y9T4K4_9BURK</name>
<dbReference type="PROSITE" id="PS00455">
    <property type="entry name" value="AMP_BINDING"/>
    <property type="match status" value="1"/>
</dbReference>
<keyword evidence="3" id="KW-0812">Transmembrane</keyword>
<dbReference type="InterPro" id="IPR036736">
    <property type="entry name" value="ACP-like_sf"/>
</dbReference>
<dbReference type="Gene3D" id="3.30.300.30">
    <property type="match status" value="1"/>
</dbReference>
<gene>
    <name evidence="5" type="ORF">E4O92_09300</name>
    <name evidence="6" type="ORF">E4O92_09355</name>
</gene>
<dbReference type="PANTHER" id="PTHR22754:SF32">
    <property type="entry name" value="DISCO-INTERACTING PROTEIN 2"/>
    <property type="match status" value="1"/>
</dbReference>
<dbReference type="PROSITE" id="PS50075">
    <property type="entry name" value="CARRIER"/>
    <property type="match status" value="1"/>
</dbReference>
<dbReference type="GO" id="GO:0016874">
    <property type="term" value="F:ligase activity"/>
    <property type="evidence" value="ECO:0007669"/>
    <property type="project" value="UniProtKB-KW"/>
</dbReference>
<sequence>MNDTASPNQLLAIVQQLACETHPGRSYAVSEHTSFEHDLGLDSLAKVELMQRVGQHFGTELPSEALAEADTPLDLLRFLGAAPPTPAKEARVSQPAAPAAGLPTAAQTLLDALEWHVEQQPDRVHILLHDERHQEHPITYRDLFESASTFAAGLASLGLRRGQTVALMLPTGRDYLASFFGVMIAGGIPVPIYPPARLAGMEDHLRRHIGILANAEAALLITVDAAKPVAVMLQAALPSLSAMTTPAELRTLAARGRTPGAGYRPQKDDIAFIQYTSGSTGAPKGVVLTHANLLANIRALAQATRAVPEDHFVSWLPLYHDMGLIGAWFGSMYVGIELTLMSPLTFLARPALWLETITRHRGTMSAAPNFAYELCVRHVGNEAMAGLDLSSWRLALNGAEPISAATLDAFAKRFAPCGLRRTAVTPVYGLAECSVGLAFPPLDRGPRIDHILREPFVRERVAAQAPDDAADAVPMVGCGYPLPGHEIRIVDETGVELPERRVGRLQFRGPSATSGYYRNPEATRNLIHNSWLDSGDEAYKADGEVFIAGRVKDLIKRGGRNLYPYDLEAAIGKVPGIRKGCVAVFASPDPSTGSERLVVVAETGTPAAEHERLRRSLNSVAIDVIGSPPDDIVLAPPHAVLKTSSGKIRRLASRQAYEQGTLTRSPSAPWLLGARFAGGAMLAKARVLARRAGAWMYGAYAWLLFGVLLLPFAGTAILLRRKVAARRLLHWGSRVIFRLMGVAPTAVGIERLPHRPHMLLVNHSSYLDAIALTALLPADPGYAFTVKNEFAHQAAMRTLLAAVGALFVERTDARRSTADVDAIAAALRQGENVIIFPEGTFAREPALLPFRSGGFSAAVAAGVPLVVAGLRGTREALRAKTWWPRKSHISLEIGPVLEPEGGGWAETVRLREEARSAMAKLTGEFIIGQ</sequence>
<evidence type="ECO:0000313" key="5">
    <source>
        <dbReference type="EMBL" id="TFW32610.1"/>
    </source>
</evidence>
<dbReference type="SMART" id="SM00563">
    <property type="entry name" value="PlsC"/>
    <property type="match status" value="1"/>
</dbReference>
<dbReference type="InterPro" id="IPR045851">
    <property type="entry name" value="AMP-bd_C_sf"/>
</dbReference>
<keyword evidence="5" id="KW-0808">Transferase</keyword>
<evidence type="ECO:0000259" key="4">
    <source>
        <dbReference type="PROSITE" id="PS50075"/>
    </source>
</evidence>
<keyword evidence="3" id="KW-1133">Transmembrane helix</keyword>
<dbReference type="InterPro" id="IPR000873">
    <property type="entry name" value="AMP-dep_synth/lig_dom"/>
</dbReference>
<dbReference type="SUPFAM" id="SSF47336">
    <property type="entry name" value="ACP-like"/>
    <property type="match status" value="1"/>
</dbReference>
<evidence type="ECO:0000256" key="1">
    <source>
        <dbReference type="ARBA" id="ARBA00006432"/>
    </source>
</evidence>
<dbReference type="InterPro" id="IPR042099">
    <property type="entry name" value="ANL_N_sf"/>
</dbReference>
<dbReference type="InterPro" id="IPR020845">
    <property type="entry name" value="AMP-binding_CS"/>
</dbReference>
<feature type="transmembrane region" description="Helical" evidence="3">
    <location>
        <begin position="694"/>
        <end position="719"/>
    </location>
</feature>
<organism evidence="5 7">
    <name type="scientific">Massilia horti</name>
    <dbReference type="NCBI Taxonomy" id="2562153"/>
    <lineage>
        <taxon>Bacteria</taxon>
        <taxon>Pseudomonadati</taxon>
        <taxon>Pseudomonadota</taxon>
        <taxon>Betaproteobacteria</taxon>
        <taxon>Burkholderiales</taxon>
        <taxon>Oxalobacteraceae</taxon>
        <taxon>Telluria group</taxon>
        <taxon>Massilia</taxon>
    </lineage>
</organism>
<dbReference type="GO" id="GO:0016746">
    <property type="term" value="F:acyltransferase activity"/>
    <property type="evidence" value="ECO:0007669"/>
    <property type="project" value="UniProtKB-KW"/>
</dbReference>
<proteinExistence type="inferred from homology"/>
<dbReference type="CDD" id="cd07989">
    <property type="entry name" value="LPLAT_AGPAT-like"/>
    <property type="match status" value="1"/>
</dbReference>
<evidence type="ECO:0000313" key="6">
    <source>
        <dbReference type="EMBL" id="TFW32619.1"/>
    </source>
</evidence>
<accession>A0A4Y9T4K4</accession>
<evidence type="ECO:0000256" key="2">
    <source>
        <dbReference type="ARBA" id="ARBA00022598"/>
    </source>
</evidence>
<dbReference type="Pfam" id="PF01553">
    <property type="entry name" value="Acyltransferase"/>
    <property type="match status" value="1"/>
</dbReference>
<dbReference type="GO" id="GO:0006633">
    <property type="term" value="P:fatty acid biosynthetic process"/>
    <property type="evidence" value="ECO:0007669"/>
    <property type="project" value="TreeGrafter"/>
</dbReference>
<dbReference type="Pfam" id="PF00501">
    <property type="entry name" value="AMP-binding"/>
    <property type="match status" value="1"/>
</dbReference>
<feature type="domain" description="Carrier" evidence="4">
    <location>
        <begin position="5"/>
        <end position="83"/>
    </location>
</feature>